<evidence type="ECO:0000313" key="1">
    <source>
        <dbReference type="EMBL" id="ARW60915.1"/>
    </source>
</evidence>
<protein>
    <submittedName>
        <fullName evidence="1">Uncharacterized protein</fullName>
    </submittedName>
</protein>
<sequence>MNLTSFDRKVFEIYKNIKSKNNSFHKLLVCFGKVEKNIS</sequence>
<dbReference type="RefSeq" id="YP_009392353.1">
    <property type="nucleotide sequence ID" value="NC_035262.1"/>
</dbReference>
<keyword evidence="1" id="KW-0150">Chloroplast</keyword>
<organism evidence="1">
    <name type="scientific">Osmundaria fimbriata</name>
    <name type="common">Red alga</name>
    <name type="synonym">Delesseria fimbriata</name>
    <dbReference type="NCBI Taxonomy" id="228265"/>
    <lineage>
        <taxon>Eukaryota</taxon>
        <taxon>Rhodophyta</taxon>
        <taxon>Florideophyceae</taxon>
        <taxon>Rhodymeniophycidae</taxon>
        <taxon>Ceramiales</taxon>
        <taxon>Rhodomelaceae</taxon>
        <taxon>Amansieae</taxon>
        <taxon>Osmundaria</taxon>
    </lineage>
</organism>
<dbReference type="EMBL" id="MF101415">
    <property type="protein sequence ID" value="ARW60915.1"/>
    <property type="molecule type" value="Genomic_DNA"/>
</dbReference>
<keyword evidence="1" id="KW-0934">Plastid</keyword>
<reference evidence="1" key="1">
    <citation type="journal article" date="2017" name="J. Phycol.">
        <title>Analysis of chloroplast genomes and a supermatrix inform reclassification of the Rhodomelaceae (Rhodophyta).</title>
        <authorList>
            <person name="Diaz-Tapia P."/>
            <person name="Maggs C.A."/>
            <person name="West J.A."/>
            <person name="Verbruggen H."/>
        </authorList>
    </citation>
    <scope>NUCLEOTIDE SEQUENCE</scope>
    <source>
        <strain evidence="1">JW2841</strain>
    </source>
</reference>
<accession>A0A1Z1M542</accession>
<proteinExistence type="predicted"/>
<dbReference type="GeneID" id="33353866"/>
<geneLocation type="chloroplast" evidence="1"/>
<dbReference type="AlphaFoldDB" id="A0A1Z1M542"/>
<gene>
    <name evidence="1" type="primary">orf39b</name>
</gene>
<name>A0A1Z1M542_OSMFI</name>